<name>A0AAU0UMG9_9FIRM</name>
<organism evidence="1 2">
    <name type="scientific">Metallumcola ferriviriculae</name>
    <dbReference type="NCBI Taxonomy" id="3039180"/>
    <lineage>
        <taxon>Bacteria</taxon>
        <taxon>Bacillati</taxon>
        <taxon>Bacillota</taxon>
        <taxon>Clostridia</taxon>
        <taxon>Neomoorellales</taxon>
        <taxon>Desulfitibacteraceae</taxon>
        <taxon>Metallumcola</taxon>
    </lineage>
</organism>
<evidence type="ECO:0000313" key="1">
    <source>
        <dbReference type="EMBL" id="WRO21406.1"/>
    </source>
</evidence>
<protein>
    <submittedName>
        <fullName evidence="1">Uncharacterized protein</fullName>
    </submittedName>
</protein>
<proteinExistence type="predicted"/>
<dbReference type="EMBL" id="CP121694">
    <property type="protein sequence ID" value="WRO21406.1"/>
    <property type="molecule type" value="Genomic_DNA"/>
</dbReference>
<accession>A0AAU0UMG9</accession>
<reference evidence="1 2" key="1">
    <citation type="submission" date="2023-04" db="EMBL/GenBank/DDBJ databases">
        <authorList>
            <person name="Hsu D."/>
        </authorList>
    </citation>
    <scope>NUCLEOTIDE SEQUENCE [LARGE SCALE GENOMIC DNA]</scope>
    <source>
        <strain evidence="1 2">MK1</strain>
    </source>
</reference>
<keyword evidence="2" id="KW-1185">Reference proteome</keyword>
<evidence type="ECO:0000313" key="2">
    <source>
        <dbReference type="Proteomes" id="UP001329915"/>
    </source>
</evidence>
<dbReference type="RefSeq" id="WP_366924250.1">
    <property type="nucleotide sequence ID" value="NZ_CP121694.1"/>
</dbReference>
<dbReference type="AlphaFoldDB" id="A0AAU0UMG9"/>
<dbReference type="KEGG" id="dbc:MFMK1_001214"/>
<gene>
    <name evidence="1" type="ORF">MFMK1_001214</name>
</gene>
<dbReference type="Proteomes" id="UP001329915">
    <property type="component" value="Chromosome"/>
</dbReference>
<sequence length="130" mass="14586">MKLLELMDLFPKIVAINYNPDALEKDIKKVLMYGEETETGSVIFLEAGRLPYSGENLSFDDVVAIAVYCREKSVIDGQILAALLAANVQLLMLPSEVNFNVLSSIVKGQYAGQDFAAQKEEWWYDELLAY</sequence>